<keyword evidence="3" id="KW-0378">Hydrolase</keyword>
<feature type="compositionally biased region" description="Polar residues" evidence="5">
    <location>
        <begin position="77"/>
        <end position="86"/>
    </location>
</feature>
<evidence type="ECO:0000256" key="5">
    <source>
        <dbReference type="SAM" id="MobiDB-lite"/>
    </source>
</evidence>
<evidence type="ECO:0000259" key="6">
    <source>
        <dbReference type="PROSITE" id="PS50600"/>
    </source>
</evidence>
<sequence>MVNVWFISYLSSGSHALFVITGGYFLKKHDLPPSAYLRLYEKTINKPVTRERELLSTFALSSCSPCAPKLEAEVSQEQVLSSSHMEGNSEECPGSSTACSRARGKGNKRKPKPKDESSSDSEAIVPRRIRFRGQARRLRNSRDTISSCELGKLDSATFLHYFMHVWSAFPEEKLKSVTYFDPLWFNLYANEKDRAMVLKWVKEKGVFSKKYVLVPIVLWSHWSLLICCNLGESLQSKTTTPCLLLLDSLRAIGPKRLEPLIRRLLLDLYTIEGRLENKQQLQQLKKTPLLIPPVPQQRKGEECGYYVLYYISLFLESAPENFNLSEGYPYFMKKDWFTDEGVESFYKTLDAFPTALSDHDDSDSSSDCIELIEMKQSW</sequence>
<gene>
    <name evidence="7" type="ORF">ACJIZ3_017473</name>
</gene>
<dbReference type="GO" id="GO:0008234">
    <property type="term" value="F:cysteine-type peptidase activity"/>
    <property type="evidence" value="ECO:0007669"/>
    <property type="project" value="UniProtKB-KW"/>
</dbReference>
<evidence type="ECO:0000256" key="1">
    <source>
        <dbReference type="ARBA" id="ARBA00005234"/>
    </source>
</evidence>
<evidence type="ECO:0000256" key="3">
    <source>
        <dbReference type="ARBA" id="ARBA00022801"/>
    </source>
</evidence>
<dbReference type="InterPro" id="IPR038765">
    <property type="entry name" value="Papain-like_cys_pep_sf"/>
</dbReference>
<dbReference type="Proteomes" id="UP001634393">
    <property type="component" value="Unassembled WGS sequence"/>
</dbReference>
<evidence type="ECO:0000313" key="7">
    <source>
        <dbReference type="EMBL" id="KAL3828671.1"/>
    </source>
</evidence>
<dbReference type="EMBL" id="JBJXBP010000005">
    <property type="protein sequence ID" value="KAL3828671.1"/>
    <property type="molecule type" value="Genomic_DNA"/>
</dbReference>
<organism evidence="7 8">
    <name type="scientific">Penstemon smallii</name>
    <dbReference type="NCBI Taxonomy" id="265156"/>
    <lineage>
        <taxon>Eukaryota</taxon>
        <taxon>Viridiplantae</taxon>
        <taxon>Streptophyta</taxon>
        <taxon>Embryophyta</taxon>
        <taxon>Tracheophyta</taxon>
        <taxon>Spermatophyta</taxon>
        <taxon>Magnoliopsida</taxon>
        <taxon>eudicotyledons</taxon>
        <taxon>Gunneridae</taxon>
        <taxon>Pentapetalae</taxon>
        <taxon>asterids</taxon>
        <taxon>lamiids</taxon>
        <taxon>Lamiales</taxon>
        <taxon>Plantaginaceae</taxon>
        <taxon>Cheloneae</taxon>
        <taxon>Penstemon</taxon>
    </lineage>
</organism>
<dbReference type="PANTHER" id="PTHR46915">
    <property type="entry name" value="UBIQUITIN-LIKE PROTEASE 4-RELATED"/>
    <property type="match status" value="1"/>
</dbReference>
<keyword evidence="8" id="KW-1185">Reference proteome</keyword>
<comment type="similarity">
    <text evidence="1">Belongs to the peptidase C48 family.</text>
</comment>
<dbReference type="InterPro" id="IPR003653">
    <property type="entry name" value="Peptidase_C48_C"/>
</dbReference>
<accession>A0ABD3SWE5</accession>
<dbReference type="PANTHER" id="PTHR46915:SF6">
    <property type="entry name" value="CYSTEINE PROTEINASES SUPERFAMILY PROTEIN"/>
    <property type="match status" value="1"/>
</dbReference>
<name>A0ABD3SWE5_9LAMI</name>
<feature type="region of interest" description="Disordered" evidence="5">
    <location>
        <begin position="77"/>
        <end position="122"/>
    </location>
</feature>
<dbReference type="Pfam" id="PF02902">
    <property type="entry name" value="Peptidase_C48"/>
    <property type="match status" value="1"/>
</dbReference>
<keyword evidence="4" id="KW-0788">Thiol protease</keyword>
<protein>
    <recommendedName>
        <fullName evidence="6">Ubiquitin-like protease family profile domain-containing protein</fullName>
    </recommendedName>
</protein>
<comment type="caution">
    <text evidence="7">The sequence shown here is derived from an EMBL/GenBank/DDBJ whole genome shotgun (WGS) entry which is preliminary data.</text>
</comment>
<feature type="domain" description="Ubiquitin-like protease family profile" evidence="6">
    <location>
        <begin position="129"/>
        <end position="314"/>
    </location>
</feature>
<dbReference type="GO" id="GO:0006508">
    <property type="term" value="P:proteolysis"/>
    <property type="evidence" value="ECO:0007669"/>
    <property type="project" value="UniProtKB-KW"/>
</dbReference>
<dbReference type="Gene3D" id="3.40.395.10">
    <property type="entry name" value="Adenoviral Proteinase, Chain A"/>
    <property type="match status" value="1"/>
</dbReference>
<evidence type="ECO:0000256" key="4">
    <source>
        <dbReference type="ARBA" id="ARBA00022807"/>
    </source>
</evidence>
<dbReference type="AlphaFoldDB" id="A0ABD3SWE5"/>
<evidence type="ECO:0000313" key="8">
    <source>
        <dbReference type="Proteomes" id="UP001634393"/>
    </source>
</evidence>
<feature type="compositionally biased region" description="Basic residues" evidence="5">
    <location>
        <begin position="102"/>
        <end position="112"/>
    </location>
</feature>
<proteinExistence type="inferred from homology"/>
<reference evidence="7 8" key="1">
    <citation type="submission" date="2024-12" db="EMBL/GenBank/DDBJ databases">
        <title>The unique morphological basis and parallel evolutionary history of personate flowers in Penstemon.</title>
        <authorList>
            <person name="Depatie T.H."/>
            <person name="Wessinger C.A."/>
        </authorList>
    </citation>
    <scope>NUCLEOTIDE SEQUENCE [LARGE SCALE GENOMIC DNA]</scope>
    <source>
        <strain evidence="7">WTNN_2</strain>
        <tissue evidence="7">Leaf</tissue>
    </source>
</reference>
<keyword evidence="2" id="KW-0645">Protease</keyword>
<evidence type="ECO:0000256" key="2">
    <source>
        <dbReference type="ARBA" id="ARBA00022670"/>
    </source>
</evidence>
<dbReference type="SUPFAM" id="SSF54001">
    <property type="entry name" value="Cysteine proteinases"/>
    <property type="match status" value="1"/>
</dbReference>
<dbReference type="GO" id="GO:0016926">
    <property type="term" value="P:protein desumoylation"/>
    <property type="evidence" value="ECO:0007669"/>
    <property type="project" value="UniProtKB-ARBA"/>
</dbReference>
<dbReference type="PROSITE" id="PS50600">
    <property type="entry name" value="ULP_PROTEASE"/>
    <property type="match status" value="1"/>
</dbReference>